<dbReference type="InterPro" id="IPR034234">
    <property type="entry name" value="Nucleolin_RRM3"/>
</dbReference>
<feature type="domain" description="RRM" evidence="11">
    <location>
        <begin position="219"/>
        <end position="294"/>
    </location>
</feature>
<feature type="domain" description="RRM" evidence="11">
    <location>
        <begin position="41"/>
        <end position="115"/>
    </location>
</feature>
<reference evidence="12" key="2">
    <citation type="submission" date="2025-08" db="UniProtKB">
        <authorList>
            <consortium name="Ensembl"/>
        </authorList>
    </citation>
    <scope>IDENTIFICATION</scope>
</reference>
<dbReference type="InterPro" id="IPR034233">
    <property type="entry name" value="Nucleolin_RRM2"/>
</dbReference>
<reference evidence="12" key="3">
    <citation type="submission" date="2025-09" db="UniProtKB">
        <authorList>
            <consortium name="Ensembl"/>
        </authorList>
    </citation>
    <scope>IDENTIFICATION</scope>
</reference>
<dbReference type="PANTHER" id="PTHR23236:SF119">
    <property type="entry name" value="NUCLEAR RNA-BINDING PROTEIN SART-3"/>
    <property type="match status" value="1"/>
</dbReference>
<accession>A0AAR2J2R4</accession>
<keyword evidence="8" id="KW-0539">Nucleus</keyword>
<evidence type="ECO:0000256" key="9">
    <source>
        <dbReference type="PROSITE-ProRule" id="PRU00176"/>
    </source>
</evidence>
<dbReference type="Ensembl" id="ENSPNAT00000071750.1">
    <property type="protein sequence ID" value="ENSPNAP00000044602.1"/>
    <property type="gene ID" value="ENSPNAG00000006192.2"/>
</dbReference>
<protein>
    <recommendedName>
        <fullName evidence="2">Nucleolin</fullName>
    </recommendedName>
</protein>
<dbReference type="FunFam" id="3.30.70.330:FF:000278">
    <property type="entry name" value="Nucleolin"/>
    <property type="match status" value="1"/>
</dbReference>
<keyword evidence="4" id="KW-0597">Phosphoprotein</keyword>
<dbReference type="CDD" id="cd12404">
    <property type="entry name" value="RRM2_NCL"/>
    <property type="match status" value="1"/>
</dbReference>
<dbReference type="InterPro" id="IPR012677">
    <property type="entry name" value="Nucleotide-bd_a/b_plait_sf"/>
</dbReference>
<evidence type="ECO:0000256" key="8">
    <source>
        <dbReference type="ARBA" id="ARBA00023242"/>
    </source>
</evidence>
<reference evidence="12 13" key="1">
    <citation type="submission" date="2020-10" db="EMBL/GenBank/DDBJ databases">
        <title>Pygocentrus nattereri (red-bellied piranha) genome, fPygNat1, primary haplotype.</title>
        <authorList>
            <person name="Myers G."/>
            <person name="Meyer A."/>
            <person name="Karagic N."/>
            <person name="Pippel M."/>
            <person name="Winkler S."/>
            <person name="Tracey A."/>
            <person name="Wood J."/>
            <person name="Formenti G."/>
            <person name="Howe K."/>
            <person name="Fedrigo O."/>
            <person name="Jarvis E.D."/>
        </authorList>
    </citation>
    <scope>NUCLEOTIDE SEQUENCE [LARGE SCALE GENOMIC DNA]</scope>
</reference>
<evidence type="ECO:0000256" key="2">
    <source>
        <dbReference type="ARBA" id="ARBA00017108"/>
    </source>
</evidence>
<feature type="domain" description="RRM" evidence="11">
    <location>
        <begin position="131"/>
        <end position="204"/>
    </location>
</feature>
<evidence type="ECO:0000256" key="7">
    <source>
        <dbReference type="ARBA" id="ARBA00023125"/>
    </source>
</evidence>
<dbReference type="PROSITE" id="PS50102">
    <property type="entry name" value="RRM"/>
    <property type="match status" value="3"/>
</dbReference>
<dbReference type="CDD" id="cd12406">
    <property type="entry name" value="RRM4_NCL"/>
    <property type="match status" value="1"/>
</dbReference>
<keyword evidence="6 9" id="KW-0694">RNA-binding</keyword>
<evidence type="ECO:0000313" key="13">
    <source>
        <dbReference type="Proteomes" id="UP001501920"/>
    </source>
</evidence>
<dbReference type="SMART" id="SM00360">
    <property type="entry name" value="RRM"/>
    <property type="match status" value="3"/>
</dbReference>
<feature type="region of interest" description="Disordered" evidence="10">
    <location>
        <begin position="290"/>
        <end position="354"/>
    </location>
</feature>
<evidence type="ECO:0000256" key="10">
    <source>
        <dbReference type="SAM" id="MobiDB-lite"/>
    </source>
</evidence>
<dbReference type="CDD" id="cd12405">
    <property type="entry name" value="RRM3_NCL"/>
    <property type="match status" value="1"/>
</dbReference>
<keyword evidence="5" id="KW-0677">Repeat</keyword>
<dbReference type="SUPFAM" id="SSF54928">
    <property type="entry name" value="RNA-binding domain, RBD"/>
    <property type="match status" value="3"/>
</dbReference>
<evidence type="ECO:0000313" key="12">
    <source>
        <dbReference type="Ensembl" id="ENSPNAP00000044602.1"/>
    </source>
</evidence>
<keyword evidence="7" id="KW-0238">DNA-binding</keyword>
<name>A0AAR2J2R4_PYGNA</name>
<dbReference type="GO" id="GO:0005730">
    <property type="term" value="C:nucleolus"/>
    <property type="evidence" value="ECO:0007669"/>
    <property type="project" value="UniProtKB-SubCell"/>
</dbReference>
<dbReference type="Pfam" id="PF00076">
    <property type="entry name" value="RRM_1"/>
    <property type="match status" value="3"/>
</dbReference>
<sequence length="354" mass="37663">IYELQKALALNGKKCMGLALKLDRARTKENAQENKKEKDARTLFVKNLPYTVTQDELREIFDQAVDIRIPMGYNGSSRGIAYIEFKTEAIAEKMLEETQGTDVQGRSIMVDFTGAKSQQQQQGGRGAGASKVLVVNNLAFSATEESLQSVFEKAVGIRIPQNNGRAKGFAFVEFESTDDAKEALDSCNNTEVEGRTIRLEFSQSRGDSSGGKGSSGPTKTLFVKGLSEDTTEQTLRDSFEGAVAARIATDKETGSSKGFGFVDFDSEEDCKAAKEAMEDGEVDGNRVTLDYARPKGEGGRPGGRGGFGGFGGFGGRGGRGGRGGFGRGGGGGFRGGRGGGGFGKPQGKKIKFDD</sequence>
<evidence type="ECO:0000256" key="4">
    <source>
        <dbReference type="ARBA" id="ARBA00022553"/>
    </source>
</evidence>
<evidence type="ECO:0000256" key="5">
    <source>
        <dbReference type="ARBA" id="ARBA00022737"/>
    </source>
</evidence>
<dbReference type="GeneTree" id="ENSGT00940000163473"/>
<comment type="subcellular location">
    <subcellularLocation>
        <location evidence="1">Nucleus</location>
        <location evidence="1">Nucleolus</location>
    </subcellularLocation>
</comment>
<evidence type="ECO:0000256" key="3">
    <source>
        <dbReference type="ARBA" id="ARBA00022481"/>
    </source>
</evidence>
<dbReference type="InterPro" id="IPR035979">
    <property type="entry name" value="RBD_domain_sf"/>
</dbReference>
<feature type="region of interest" description="Disordered" evidence="10">
    <location>
        <begin position="201"/>
        <end position="221"/>
    </location>
</feature>
<keyword evidence="3" id="KW-0488">Methylation</keyword>
<dbReference type="InterPro" id="IPR034235">
    <property type="entry name" value="Nucleolin_RRM4"/>
</dbReference>
<keyword evidence="13" id="KW-1185">Reference proteome</keyword>
<evidence type="ECO:0000256" key="6">
    <source>
        <dbReference type="ARBA" id="ARBA00022884"/>
    </source>
</evidence>
<dbReference type="Gene3D" id="3.30.70.330">
    <property type="match status" value="3"/>
</dbReference>
<dbReference type="AlphaFoldDB" id="A0AAR2J2R4"/>
<organism evidence="12 13">
    <name type="scientific">Pygocentrus nattereri</name>
    <name type="common">Red-bellied piranha</name>
    <dbReference type="NCBI Taxonomy" id="42514"/>
    <lineage>
        <taxon>Eukaryota</taxon>
        <taxon>Metazoa</taxon>
        <taxon>Chordata</taxon>
        <taxon>Craniata</taxon>
        <taxon>Vertebrata</taxon>
        <taxon>Euteleostomi</taxon>
        <taxon>Actinopterygii</taxon>
        <taxon>Neopterygii</taxon>
        <taxon>Teleostei</taxon>
        <taxon>Ostariophysi</taxon>
        <taxon>Characiformes</taxon>
        <taxon>Characoidei</taxon>
        <taxon>Pygocentrus</taxon>
    </lineage>
</organism>
<dbReference type="InterPro" id="IPR000504">
    <property type="entry name" value="RRM_dom"/>
</dbReference>
<evidence type="ECO:0000259" key="11">
    <source>
        <dbReference type="PROSITE" id="PS50102"/>
    </source>
</evidence>
<feature type="compositionally biased region" description="Gly residues" evidence="10">
    <location>
        <begin position="299"/>
        <end position="344"/>
    </location>
</feature>
<dbReference type="GO" id="GO:0003677">
    <property type="term" value="F:DNA binding"/>
    <property type="evidence" value="ECO:0007669"/>
    <property type="project" value="UniProtKB-KW"/>
</dbReference>
<dbReference type="GO" id="GO:0003723">
    <property type="term" value="F:RNA binding"/>
    <property type="evidence" value="ECO:0007669"/>
    <property type="project" value="UniProtKB-UniRule"/>
</dbReference>
<evidence type="ECO:0000256" key="1">
    <source>
        <dbReference type="ARBA" id="ARBA00004604"/>
    </source>
</evidence>
<proteinExistence type="predicted"/>
<dbReference type="PANTHER" id="PTHR23236">
    <property type="entry name" value="EUKARYOTIC TRANSLATION INITIATION FACTOR 4B/4H"/>
    <property type="match status" value="1"/>
</dbReference>
<dbReference type="Proteomes" id="UP001501920">
    <property type="component" value="Chromosome 15"/>
</dbReference>